<organism evidence="1 2">
    <name type="scientific">Microthlaspi erraticum</name>
    <dbReference type="NCBI Taxonomy" id="1685480"/>
    <lineage>
        <taxon>Eukaryota</taxon>
        <taxon>Viridiplantae</taxon>
        <taxon>Streptophyta</taxon>
        <taxon>Embryophyta</taxon>
        <taxon>Tracheophyta</taxon>
        <taxon>Spermatophyta</taxon>
        <taxon>Magnoliopsida</taxon>
        <taxon>eudicotyledons</taxon>
        <taxon>Gunneridae</taxon>
        <taxon>Pentapetalae</taxon>
        <taxon>rosids</taxon>
        <taxon>malvids</taxon>
        <taxon>Brassicales</taxon>
        <taxon>Brassicaceae</taxon>
        <taxon>Coluteocarpeae</taxon>
        <taxon>Microthlaspi</taxon>
    </lineage>
</organism>
<evidence type="ECO:0000313" key="1">
    <source>
        <dbReference type="EMBL" id="CAA7054920.1"/>
    </source>
</evidence>
<reference evidence="1" key="1">
    <citation type="submission" date="2020-01" db="EMBL/GenBank/DDBJ databases">
        <authorList>
            <person name="Mishra B."/>
        </authorList>
    </citation>
    <scope>NUCLEOTIDE SEQUENCE [LARGE SCALE GENOMIC DNA]</scope>
</reference>
<evidence type="ECO:0000313" key="2">
    <source>
        <dbReference type="Proteomes" id="UP000467841"/>
    </source>
</evidence>
<protein>
    <submittedName>
        <fullName evidence="1">Uncharacterized protein</fullName>
    </submittedName>
</protein>
<comment type="caution">
    <text evidence="1">The sequence shown here is derived from an EMBL/GenBank/DDBJ whole genome shotgun (WGS) entry which is preliminary data.</text>
</comment>
<keyword evidence="2" id="KW-1185">Reference proteome</keyword>
<gene>
    <name evidence="1" type="ORF">MERR_LOCUS42156</name>
</gene>
<accession>A0A6D2KNQ8</accession>
<proteinExistence type="predicted"/>
<dbReference type="EMBL" id="CACVBM020001595">
    <property type="protein sequence ID" value="CAA7054920.1"/>
    <property type="molecule type" value="Genomic_DNA"/>
</dbReference>
<name>A0A6D2KNQ8_9BRAS</name>
<dbReference type="Proteomes" id="UP000467841">
    <property type="component" value="Unassembled WGS sequence"/>
</dbReference>
<dbReference type="AlphaFoldDB" id="A0A6D2KNQ8"/>
<sequence>MEGLVDSIDRGWNVSRGENTPGLVDRISNCRHEISVWRKTNQPYGRLKIAELQQALERVQDDDNGTQEELADITNKLQEAYRDEEEY</sequence>